<sequence>MRRIDLTVEGNTHLGAGKIISESGDLTLDTGTLTHEDFSGSKQYEGFDVQANIDLTGKQQQPDQTSQPNNTAEGTYQLGDTRQEVRATVGPGEIIIRDKDKQAELEASGQTEDIASLNRDSDKAYEITKDKHVEIEYYLSDTSVKAAADALQEAGSTLRDALSAFVGTKSGLDAQTRQEALQLTGEIANSINSKEALQELRSCVGRQGFNLLDIFISKAYAGGVCERYSTAAINLCLEGFDKLRLAVVESGASGLEYFSKRIEQDPEGFEQIARLLDFMPSSLAMAPLENEIKAEIEKNGGDLDAINRMVNDFISRQTQAVENGEITPEVAASIAVAATIIVAKITPKSVRGKVVNKAIASSKTLFNAAKQKLGGTAGTSKFGFDSSNVESKLKGYLLDPLHPQNQTKANWFSQALGFNQSNWQELASQLRFDPKTAVATKATQYGQTYEQVIAITGTNGKTINTTFVFMKDNSGTVRLVTGIPAKK</sequence>
<dbReference type="EMBL" id="NNRK01000021">
    <property type="protein sequence ID" value="OYR16763.1"/>
    <property type="molecule type" value="Genomic_DNA"/>
</dbReference>
<proteinExistence type="predicted"/>
<dbReference type="Proteomes" id="UP000216345">
    <property type="component" value="Unassembled WGS sequence"/>
</dbReference>
<evidence type="ECO:0000313" key="4">
    <source>
        <dbReference type="Proteomes" id="UP000216345"/>
    </source>
</evidence>
<evidence type="ECO:0000259" key="2">
    <source>
        <dbReference type="Pfam" id="PF21814"/>
    </source>
</evidence>
<keyword evidence="4" id="KW-1185">Reference proteome</keyword>
<feature type="domain" description="DUF6883" evidence="2">
    <location>
        <begin position="390"/>
        <end position="484"/>
    </location>
</feature>
<dbReference type="RefSeq" id="WP_208620803.1">
    <property type="nucleotide sequence ID" value="NZ_JBHEEL010000034.1"/>
</dbReference>
<evidence type="ECO:0000313" key="3">
    <source>
        <dbReference type="EMBL" id="OYR16763.1"/>
    </source>
</evidence>
<dbReference type="AlphaFoldDB" id="A0A256FPI8"/>
<accession>A0A256FPI8</accession>
<organism evidence="3 4">
    <name type="scientific">Brucella rhizosphaerae</name>
    <dbReference type="NCBI Taxonomy" id="571254"/>
    <lineage>
        <taxon>Bacteria</taxon>
        <taxon>Pseudomonadati</taxon>
        <taxon>Pseudomonadota</taxon>
        <taxon>Alphaproteobacteria</taxon>
        <taxon>Hyphomicrobiales</taxon>
        <taxon>Brucellaceae</taxon>
        <taxon>Brucella/Ochrobactrum group</taxon>
        <taxon>Brucella</taxon>
    </lineage>
</organism>
<feature type="region of interest" description="Disordered" evidence="1">
    <location>
        <begin position="58"/>
        <end position="84"/>
    </location>
</feature>
<protein>
    <submittedName>
        <fullName evidence="3">Filamentous hemagglutinin family outer membrane protein</fullName>
    </submittedName>
</protein>
<name>A0A256FPI8_9HYPH</name>
<dbReference type="Pfam" id="PF21814">
    <property type="entry name" value="DUF6883"/>
    <property type="match status" value="1"/>
</dbReference>
<reference evidence="3 4" key="1">
    <citation type="submission" date="2017-07" db="EMBL/GenBank/DDBJ databases">
        <title>Phylogenetic study on the rhizospheric bacterium Ochrobactrum sp. A44.</title>
        <authorList>
            <person name="Krzyzanowska D.M."/>
            <person name="Ossowicki A."/>
            <person name="Rajewska M."/>
            <person name="Maciag T."/>
            <person name="Kaczynski Z."/>
            <person name="Czerwicka M."/>
            <person name="Jafra S."/>
        </authorList>
    </citation>
    <scope>NUCLEOTIDE SEQUENCE [LARGE SCALE GENOMIC DNA]</scope>
    <source>
        <strain evidence="3 4">PR17</strain>
    </source>
</reference>
<comment type="caution">
    <text evidence="3">The sequence shown here is derived from an EMBL/GenBank/DDBJ whole genome shotgun (WGS) entry which is preliminary data.</text>
</comment>
<gene>
    <name evidence="3" type="ORF">CEV32_4113</name>
</gene>
<feature type="compositionally biased region" description="Polar residues" evidence="1">
    <location>
        <begin position="58"/>
        <end position="80"/>
    </location>
</feature>
<dbReference type="InterPro" id="IPR049250">
    <property type="entry name" value="DUF6883"/>
</dbReference>
<evidence type="ECO:0000256" key="1">
    <source>
        <dbReference type="SAM" id="MobiDB-lite"/>
    </source>
</evidence>